<organism evidence="7">
    <name type="scientific">Alexandrium catenella</name>
    <name type="common">Red tide dinoflagellate</name>
    <name type="synonym">Gonyaulax catenella</name>
    <dbReference type="NCBI Taxonomy" id="2925"/>
    <lineage>
        <taxon>Eukaryota</taxon>
        <taxon>Sar</taxon>
        <taxon>Alveolata</taxon>
        <taxon>Dinophyceae</taxon>
        <taxon>Gonyaulacales</taxon>
        <taxon>Pyrocystaceae</taxon>
        <taxon>Alexandrium</taxon>
    </lineage>
</organism>
<keyword evidence="2 4" id="KW-0863">Zinc-finger</keyword>
<reference evidence="7" key="1">
    <citation type="submission" date="2021-01" db="EMBL/GenBank/DDBJ databases">
        <authorList>
            <person name="Corre E."/>
            <person name="Pelletier E."/>
            <person name="Niang G."/>
            <person name="Scheremetjew M."/>
            <person name="Finn R."/>
            <person name="Kale V."/>
            <person name="Holt S."/>
            <person name="Cochrane G."/>
            <person name="Meng A."/>
            <person name="Brown T."/>
            <person name="Cohen L."/>
        </authorList>
    </citation>
    <scope>NUCLEOTIDE SEQUENCE</scope>
    <source>
        <strain evidence="7">OF101</strain>
    </source>
</reference>
<dbReference type="SUPFAM" id="SSF90229">
    <property type="entry name" value="CCCH zinc finger"/>
    <property type="match status" value="1"/>
</dbReference>
<feature type="region of interest" description="Disordered" evidence="5">
    <location>
        <begin position="45"/>
        <end position="79"/>
    </location>
</feature>
<dbReference type="EMBL" id="HBGE01026526">
    <property type="protein sequence ID" value="CAD9118316.1"/>
    <property type="molecule type" value="Transcribed_RNA"/>
</dbReference>
<feature type="region of interest" description="Disordered" evidence="5">
    <location>
        <begin position="157"/>
        <end position="218"/>
    </location>
</feature>
<evidence type="ECO:0000256" key="2">
    <source>
        <dbReference type="ARBA" id="ARBA00022771"/>
    </source>
</evidence>
<dbReference type="InterPro" id="IPR000571">
    <property type="entry name" value="Znf_CCCH"/>
</dbReference>
<evidence type="ECO:0000256" key="4">
    <source>
        <dbReference type="PROSITE-ProRule" id="PRU00723"/>
    </source>
</evidence>
<evidence type="ECO:0000313" key="7">
    <source>
        <dbReference type="EMBL" id="CAD9118316.1"/>
    </source>
</evidence>
<dbReference type="PROSITE" id="PS50103">
    <property type="entry name" value="ZF_C3H1"/>
    <property type="match status" value="1"/>
</dbReference>
<evidence type="ECO:0000259" key="6">
    <source>
        <dbReference type="PROSITE" id="PS50103"/>
    </source>
</evidence>
<dbReference type="Gene3D" id="4.10.1000.10">
    <property type="entry name" value="Zinc finger, CCCH-type"/>
    <property type="match status" value="1"/>
</dbReference>
<feature type="compositionally biased region" description="Low complexity" evidence="5">
    <location>
        <begin position="180"/>
        <end position="196"/>
    </location>
</feature>
<dbReference type="GO" id="GO:0008270">
    <property type="term" value="F:zinc ion binding"/>
    <property type="evidence" value="ECO:0007669"/>
    <property type="project" value="UniProtKB-KW"/>
</dbReference>
<feature type="compositionally biased region" description="Polar residues" evidence="5">
    <location>
        <begin position="351"/>
        <end position="362"/>
    </location>
</feature>
<evidence type="ECO:0000256" key="1">
    <source>
        <dbReference type="ARBA" id="ARBA00022723"/>
    </source>
</evidence>
<dbReference type="InterPro" id="IPR036855">
    <property type="entry name" value="Znf_CCCH_sf"/>
</dbReference>
<dbReference type="Pfam" id="PF00642">
    <property type="entry name" value="zf-CCCH"/>
    <property type="match status" value="1"/>
</dbReference>
<keyword evidence="1 4" id="KW-0479">Metal-binding</keyword>
<sequence>MAPKYLLAPHLPGMLRLPIQQRSLALPACSSGSGDAAAVAGGIAESVARSRSPASGRSGSGREAGQEQLEGEGSSLPVRPVRAGLGRLRAMPSGAGSATSRSPASSSACSLAKIASSMRITVKNTFIDVEMAGAQAREQQSLHQTGAHTCTARFSEGATPKLFPEGPGALTAVDVEDPRSPQTQPASSSTTPAETPDGGGPEASGAVPPPGLSNENLGSGKTQVLLHVPVALDAALAALLSEAPRCLGAQVLKSSTDPTSGHIVIDVRVMLATVQGASTPSGPPCHSASTSRPPAAASTAETPPSGRSEGSSGLRRLVCCHWKNKGWCRYQDNCKFLHPLHKRGVGPTGGVKSSRSTPMSKVSRSENRW</sequence>
<accession>A0A7S1Q3G5</accession>
<keyword evidence="3 4" id="KW-0862">Zinc</keyword>
<protein>
    <recommendedName>
        <fullName evidence="6">C3H1-type domain-containing protein</fullName>
    </recommendedName>
</protein>
<feature type="domain" description="C3H1-type" evidence="6">
    <location>
        <begin position="313"/>
        <end position="341"/>
    </location>
</feature>
<proteinExistence type="predicted"/>
<feature type="compositionally biased region" description="Low complexity" evidence="5">
    <location>
        <begin position="45"/>
        <end position="63"/>
    </location>
</feature>
<feature type="region of interest" description="Disordered" evidence="5">
    <location>
        <begin position="341"/>
        <end position="369"/>
    </location>
</feature>
<feature type="region of interest" description="Disordered" evidence="5">
    <location>
        <begin position="276"/>
        <end position="312"/>
    </location>
</feature>
<feature type="compositionally biased region" description="Low complexity" evidence="5">
    <location>
        <begin position="287"/>
        <end position="312"/>
    </location>
</feature>
<evidence type="ECO:0000256" key="3">
    <source>
        <dbReference type="ARBA" id="ARBA00022833"/>
    </source>
</evidence>
<evidence type="ECO:0000256" key="5">
    <source>
        <dbReference type="SAM" id="MobiDB-lite"/>
    </source>
</evidence>
<dbReference type="AlphaFoldDB" id="A0A7S1Q3G5"/>
<feature type="zinc finger region" description="C3H1-type" evidence="4">
    <location>
        <begin position="313"/>
        <end position="341"/>
    </location>
</feature>
<gene>
    <name evidence="7" type="ORF">ACAT0790_LOCUS15957</name>
</gene>
<name>A0A7S1Q3G5_ALECA</name>